<protein>
    <submittedName>
        <fullName evidence="2">Uncharacterized protein</fullName>
    </submittedName>
</protein>
<accession>S6BLI7</accession>
<evidence type="ECO:0000256" key="1">
    <source>
        <dbReference type="SAM" id="Phobius"/>
    </source>
</evidence>
<keyword evidence="1" id="KW-1133">Transmembrane helix</keyword>
<organism evidence="2">
    <name type="scientific">Babesia bovis</name>
    <dbReference type="NCBI Taxonomy" id="5865"/>
    <lineage>
        <taxon>Eukaryota</taxon>
        <taxon>Sar</taxon>
        <taxon>Alveolata</taxon>
        <taxon>Apicomplexa</taxon>
        <taxon>Aconoidasida</taxon>
        <taxon>Piroplasmida</taxon>
        <taxon>Babesiidae</taxon>
        <taxon>Babesia</taxon>
    </lineage>
</organism>
<dbReference type="AlphaFoldDB" id="S6BLI7"/>
<name>S6BLI7_BABBO</name>
<feature type="transmembrane region" description="Helical" evidence="1">
    <location>
        <begin position="55"/>
        <end position="72"/>
    </location>
</feature>
<sequence>MPPMTTCVPSATRTRQKGSCHLQIALRRRAIQTQQLSMSLEMLYRLTMTRNRRRMQWFLFLRLFLIGAISVTV</sequence>
<keyword evidence="1" id="KW-0812">Transmembrane</keyword>
<evidence type="ECO:0000313" key="2">
    <source>
        <dbReference type="EMBL" id="BAN64867.1"/>
    </source>
</evidence>
<keyword evidence="1" id="KW-0472">Membrane</keyword>
<dbReference type="EMBL" id="AK441073">
    <property type="protein sequence ID" value="BAN64867.1"/>
    <property type="molecule type" value="mRNA"/>
</dbReference>
<proteinExistence type="evidence at transcript level"/>
<reference evidence="2" key="1">
    <citation type="journal article" date="2014" name="BMC Genomics">
        <title>The Babesia bovis gene and promoter model: an update from full-length EST analysis.</title>
        <authorList>
            <person name="Yamagishi J."/>
            <person name="Wakaguri H."/>
            <person name="Yokoyama N."/>
            <person name="Yamashita R."/>
            <person name="Suzuki Y."/>
            <person name="Xuan X."/>
            <person name="Igarashi I."/>
        </authorList>
    </citation>
    <scope>NUCLEOTIDE SEQUENCE</scope>
    <source>
        <strain evidence="2">Texas</strain>
    </source>
</reference>